<dbReference type="PANTHER" id="PTHR31600">
    <property type="entry name" value="TINY MACROCYSTS PROTEIN B-RELATED"/>
    <property type="match status" value="1"/>
</dbReference>
<feature type="compositionally biased region" description="Polar residues" evidence="2">
    <location>
        <begin position="559"/>
        <end position="570"/>
    </location>
</feature>
<feature type="transmembrane region" description="Helical" evidence="3">
    <location>
        <begin position="978"/>
        <end position="1004"/>
    </location>
</feature>
<sequence>MMDVIIFADKINDCKEKLRKVLLQIGNFYDFLSGDFINLQQLQEMYAPILNQKEDLEQTFIELFQINPYDSDLEFLAYIFISIFGFQNRSIKEFQDAAQNLNQQKNNKYKKLNLINQQSEKISVIFTSLIEKKYVIKQTSKLFQNMFGYSSEFIHGKELNTLIPNMLKKHHDQIIQHFVDDEQMAIINLGNRNIFGLDNEEFVFPIDLRIKIEAFENDFGVCALIQKKKQYFSYIFFENEGKITDFSRKIFLDIFQPLGYKNGSQLNIFDLIPTLEDLFQTQQLNQHLNSVLVIKKPQSDKSQTLLSESLYQSLKTNNNSNMFCQNNQVFHIQFRLLSHSIKNKININLIEIDFYSQITDYVQKNLIFEQLNRLKEMKESLNQEKIQLQQNANFTNSQFFSSKEFSQIFENQDFNAFKNKEYEKNSLRSYQQQQFQNDSVEQKLSLHQNSNGSCDSQNLKNYQQQHNEKRQLNQNGNYFNYDQQLLTQNQSYKISTNAVEQVETILSPSVISLDRLQIQINQTNQQRHFTFLPNKTKQIHIIEPIASNKISSYQSKDNLENIQNNSPNKINQSDNQSSHSSSNLTSNINWREKEQFQQNKQNEISSINSSSKHSAEQMMKRKMIKRVKKNEFTFGLKLMAFTGIAAFLILIIVSFVIYIQNLQNLNSFAKSFLEIDDALFCFIDPLNFISLYRYGTILEKNKYLIIDSNDLQKYESSQINYQQYLLIQDYKLKLERLILTNNNDEQLDELQKNQFKVHIKRAKDENYIQQKNNFFTYETSLQAALKQLLQQIVFYYLNYEDSQEDFIWGNIINFKQKMKDLQLIVENHAQNKFEIMDYYQIFTIMLFSTISSLLILSILPLNCIIQVQKQNILKLFGTFSPSVIESKIKQIEINLQKTDQMKILENQTCDNKAQIKNRNSIKQKQIQQVRDLCLYSNIESKEAQLQEIRHHNPAPNQIQRQQNKRKRKIASFSSIPKLNLILLFLGIIVLLLLLVIPIINLIAFDPFEKESQHTLKVKISLIDIFSLIIQNFSSHMEQVFLISKQLHPQKSLQYEYLSIIQSQNQNYNQYIQNLVVEVGITINDQAMYKNFYLNLLKQNVCDVRKNYPQYFNSNITE</sequence>
<evidence type="ECO:0000256" key="3">
    <source>
        <dbReference type="SAM" id="Phobius"/>
    </source>
</evidence>
<dbReference type="InterPro" id="IPR035965">
    <property type="entry name" value="PAS-like_dom_sf"/>
</dbReference>
<feature type="coiled-coil region" evidence="1">
    <location>
        <begin position="364"/>
        <end position="398"/>
    </location>
</feature>
<keyword evidence="3" id="KW-1133">Transmembrane helix</keyword>
<feature type="transmembrane region" description="Helical" evidence="3">
    <location>
        <begin position="632"/>
        <end position="659"/>
    </location>
</feature>
<reference evidence="5" key="1">
    <citation type="journal article" date="2006" name="PLoS Biol.">
        <title>Macronuclear genome sequence of the ciliate Tetrahymena thermophila, a model eukaryote.</title>
        <authorList>
            <person name="Eisen J.A."/>
            <person name="Coyne R.S."/>
            <person name="Wu M."/>
            <person name="Wu D."/>
            <person name="Thiagarajan M."/>
            <person name="Wortman J.R."/>
            <person name="Badger J.H."/>
            <person name="Ren Q."/>
            <person name="Amedeo P."/>
            <person name="Jones K.M."/>
            <person name="Tallon L.J."/>
            <person name="Delcher A.L."/>
            <person name="Salzberg S.L."/>
            <person name="Silva J.C."/>
            <person name="Haas B.J."/>
            <person name="Majoros W.H."/>
            <person name="Farzad M."/>
            <person name="Carlton J.M."/>
            <person name="Smith R.K. Jr."/>
            <person name="Garg J."/>
            <person name="Pearlman R.E."/>
            <person name="Karrer K.M."/>
            <person name="Sun L."/>
            <person name="Manning G."/>
            <person name="Elde N.C."/>
            <person name="Turkewitz A.P."/>
            <person name="Asai D.J."/>
            <person name="Wilkes D.E."/>
            <person name="Wang Y."/>
            <person name="Cai H."/>
            <person name="Collins K."/>
            <person name="Stewart B.A."/>
            <person name="Lee S.R."/>
            <person name="Wilamowska K."/>
            <person name="Weinberg Z."/>
            <person name="Ruzzo W.L."/>
            <person name="Wloga D."/>
            <person name="Gaertig J."/>
            <person name="Frankel J."/>
            <person name="Tsao C.-C."/>
            <person name="Gorovsky M.A."/>
            <person name="Keeling P.J."/>
            <person name="Waller R.F."/>
            <person name="Patron N.J."/>
            <person name="Cherry J.M."/>
            <person name="Stover N.A."/>
            <person name="Krieger C.J."/>
            <person name="del Toro C."/>
            <person name="Ryder H.F."/>
            <person name="Williamson S.C."/>
            <person name="Barbeau R.A."/>
            <person name="Hamilton E.P."/>
            <person name="Orias E."/>
        </authorList>
    </citation>
    <scope>NUCLEOTIDE SEQUENCE [LARGE SCALE GENOMIC DNA]</scope>
    <source>
        <strain evidence="5">SB210</strain>
    </source>
</reference>
<accession>Q22AD2</accession>
<dbReference type="InParanoid" id="Q22AD2"/>
<dbReference type="Proteomes" id="UP000009168">
    <property type="component" value="Unassembled WGS sequence"/>
</dbReference>
<name>Q22AD2_TETTS</name>
<proteinExistence type="predicted"/>
<keyword evidence="3" id="KW-0472">Membrane</keyword>
<dbReference type="SUPFAM" id="SSF55785">
    <property type="entry name" value="PYP-like sensor domain (PAS domain)"/>
    <property type="match status" value="1"/>
</dbReference>
<evidence type="ECO:0000313" key="5">
    <source>
        <dbReference type="Proteomes" id="UP000009168"/>
    </source>
</evidence>
<organism evidence="4 5">
    <name type="scientific">Tetrahymena thermophila (strain SB210)</name>
    <dbReference type="NCBI Taxonomy" id="312017"/>
    <lineage>
        <taxon>Eukaryota</taxon>
        <taxon>Sar</taxon>
        <taxon>Alveolata</taxon>
        <taxon>Ciliophora</taxon>
        <taxon>Intramacronucleata</taxon>
        <taxon>Oligohymenophorea</taxon>
        <taxon>Hymenostomatida</taxon>
        <taxon>Tetrahymenina</taxon>
        <taxon>Tetrahymenidae</taxon>
        <taxon>Tetrahymena</taxon>
    </lineage>
</organism>
<keyword evidence="5" id="KW-1185">Reference proteome</keyword>
<evidence type="ECO:0000256" key="2">
    <source>
        <dbReference type="SAM" id="MobiDB-lite"/>
    </source>
</evidence>
<dbReference type="AlphaFoldDB" id="Q22AD2"/>
<evidence type="ECO:0000256" key="1">
    <source>
        <dbReference type="SAM" id="Coils"/>
    </source>
</evidence>
<dbReference type="PANTHER" id="PTHR31600:SF2">
    <property type="entry name" value="GAMETE ENRICHED GENE 10 PROTEIN-RELATED"/>
    <property type="match status" value="1"/>
</dbReference>
<dbReference type="InterPro" id="IPR052994">
    <property type="entry name" value="Tiny_macrocysts_regulators"/>
</dbReference>
<gene>
    <name evidence="4" type="ORF">TTHERM_01247770</name>
</gene>
<feature type="non-terminal residue" evidence="4">
    <location>
        <position position="1117"/>
    </location>
</feature>
<keyword evidence="1" id="KW-0175">Coiled coil</keyword>
<protein>
    <submittedName>
        <fullName evidence="4">Transmembrane protein, putative</fullName>
    </submittedName>
</protein>
<feature type="coiled-coil region" evidence="1">
    <location>
        <begin position="91"/>
        <end position="118"/>
    </location>
</feature>
<feature type="compositionally biased region" description="Low complexity" evidence="2">
    <location>
        <begin position="571"/>
        <end position="584"/>
    </location>
</feature>
<dbReference type="KEGG" id="tet:TTHERM_01247770"/>
<dbReference type="EMBL" id="GG662538">
    <property type="protein sequence ID" value="EAR82242.2"/>
    <property type="molecule type" value="Genomic_DNA"/>
</dbReference>
<feature type="region of interest" description="Disordered" evidence="2">
    <location>
        <begin position="559"/>
        <end position="584"/>
    </location>
</feature>
<keyword evidence="3 4" id="KW-0812">Transmembrane</keyword>
<dbReference type="OrthoDB" id="299087at2759"/>
<dbReference type="HOGENOM" id="CLU_259162_0_0_1"/>
<evidence type="ECO:0000313" key="4">
    <source>
        <dbReference type="EMBL" id="EAR82242.2"/>
    </source>
</evidence>
<dbReference type="GeneID" id="7841295"/>
<feature type="transmembrane region" description="Helical" evidence="3">
    <location>
        <begin position="838"/>
        <end position="865"/>
    </location>
</feature>
<dbReference type="RefSeq" id="XP_001029905.2">
    <property type="nucleotide sequence ID" value="XM_001029905.2"/>
</dbReference>